<accession>A0A8X6XWU4</accession>
<reference evidence="1" key="1">
    <citation type="submission" date="2020-08" db="EMBL/GenBank/DDBJ databases">
        <title>Multicomponent nature underlies the extraordinary mechanical properties of spider dragline silk.</title>
        <authorList>
            <person name="Kono N."/>
            <person name="Nakamura H."/>
            <person name="Mori M."/>
            <person name="Yoshida Y."/>
            <person name="Ohtoshi R."/>
            <person name="Malay A.D."/>
            <person name="Moran D.A.P."/>
            <person name="Tomita M."/>
            <person name="Numata K."/>
            <person name="Arakawa K."/>
        </authorList>
    </citation>
    <scope>NUCLEOTIDE SEQUENCE</scope>
</reference>
<dbReference type="Proteomes" id="UP000886998">
    <property type="component" value="Unassembled WGS sequence"/>
</dbReference>
<name>A0A8X6XWU4_9ARAC</name>
<evidence type="ECO:0000313" key="2">
    <source>
        <dbReference type="Proteomes" id="UP000886998"/>
    </source>
</evidence>
<protein>
    <submittedName>
        <fullName evidence="1">Uncharacterized protein</fullName>
    </submittedName>
</protein>
<evidence type="ECO:0000313" key="1">
    <source>
        <dbReference type="EMBL" id="GFY60055.1"/>
    </source>
</evidence>
<organism evidence="1 2">
    <name type="scientific">Trichonephila inaurata madagascariensis</name>
    <dbReference type="NCBI Taxonomy" id="2747483"/>
    <lineage>
        <taxon>Eukaryota</taxon>
        <taxon>Metazoa</taxon>
        <taxon>Ecdysozoa</taxon>
        <taxon>Arthropoda</taxon>
        <taxon>Chelicerata</taxon>
        <taxon>Arachnida</taxon>
        <taxon>Araneae</taxon>
        <taxon>Araneomorphae</taxon>
        <taxon>Entelegynae</taxon>
        <taxon>Araneoidea</taxon>
        <taxon>Nephilidae</taxon>
        <taxon>Trichonephila</taxon>
        <taxon>Trichonephila inaurata</taxon>
    </lineage>
</organism>
<comment type="caution">
    <text evidence="1">The sequence shown here is derived from an EMBL/GenBank/DDBJ whole genome shotgun (WGS) entry which is preliminary data.</text>
</comment>
<dbReference type="EMBL" id="BMAV01012954">
    <property type="protein sequence ID" value="GFY60055.1"/>
    <property type="molecule type" value="Genomic_DNA"/>
</dbReference>
<gene>
    <name evidence="1" type="ORF">TNIN_321421</name>
</gene>
<dbReference type="AlphaFoldDB" id="A0A8X6XWU4"/>
<sequence>MVTSERCINSYANKSLFGLLIKKTNGKEDLNSIFFKFFVVSETEKHTGENLVAITVDSAPHFIKSSRTFLPAERLCHLSNEVGNRVAHGENSRTGASS</sequence>
<proteinExistence type="predicted"/>
<keyword evidence="2" id="KW-1185">Reference proteome</keyword>